<dbReference type="PROSITE" id="PS00018">
    <property type="entry name" value="EF_HAND_1"/>
    <property type="match status" value="2"/>
</dbReference>
<dbReference type="GO" id="GO:0005509">
    <property type="term" value="F:calcium ion binding"/>
    <property type="evidence" value="ECO:0007669"/>
    <property type="project" value="InterPro"/>
</dbReference>
<dbReference type="CDD" id="cd13132">
    <property type="entry name" value="MATE_eukaryotic"/>
    <property type="match status" value="1"/>
</dbReference>
<evidence type="ECO:0000256" key="5">
    <source>
        <dbReference type="ARBA" id="ARBA00022989"/>
    </source>
</evidence>
<feature type="transmembrane region" description="Helical" evidence="7">
    <location>
        <begin position="65"/>
        <end position="88"/>
    </location>
</feature>
<feature type="transmembrane region" description="Helical" evidence="7">
    <location>
        <begin position="100"/>
        <end position="118"/>
    </location>
</feature>
<dbReference type="SMART" id="SM00054">
    <property type="entry name" value="EFh"/>
    <property type="match status" value="2"/>
</dbReference>
<evidence type="ECO:0000256" key="7">
    <source>
        <dbReference type="RuleBase" id="RU004914"/>
    </source>
</evidence>
<evidence type="ECO:0000256" key="6">
    <source>
        <dbReference type="ARBA" id="ARBA00023136"/>
    </source>
</evidence>
<dbReference type="FunFam" id="1.10.238.10:FF:000330">
    <property type="entry name" value="Putative calcium-binding protein CML41"/>
    <property type="match status" value="1"/>
</dbReference>
<feature type="transmembrane region" description="Helical" evidence="7">
    <location>
        <begin position="203"/>
        <end position="221"/>
    </location>
</feature>
<dbReference type="PROSITE" id="PS50222">
    <property type="entry name" value="EF_HAND_2"/>
    <property type="match status" value="2"/>
</dbReference>
<protein>
    <recommendedName>
        <fullName evidence="7">Protein DETOXIFICATION</fullName>
    </recommendedName>
    <alternativeName>
        <fullName evidence="7">Multidrug and toxic compound extrusion protein</fullName>
    </alternativeName>
</protein>
<keyword evidence="4" id="KW-0106">Calcium</keyword>
<feature type="compositionally biased region" description="Pro residues" evidence="8">
    <location>
        <begin position="527"/>
        <end position="546"/>
    </location>
</feature>
<dbReference type="GO" id="GO:1990961">
    <property type="term" value="P:xenobiotic detoxification by transmembrane export across the plasma membrane"/>
    <property type="evidence" value="ECO:0007669"/>
    <property type="project" value="InterPro"/>
</dbReference>
<comment type="subcellular location">
    <subcellularLocation>
        <location evidence="1">Membrane</location>
        <topology evidence="1">Multi-pass membrane protein</topology>
    </subcellularLocation>
</comment>
<dbReference type="PANTHER" id="PTHR11206">
    <property type="entry name" value="MULTIDRUG RESISTANCE PROTEIN"/>
    <property type="match status" value="1"/>
</dbReference>
<evidence type="ECO:0000256" key="4">
    <source>
        <dbReference type="ARBA" id="ARBA00022837"/>
    </source>
</evidence>
<dbReference type="NCBIfam" id="TIGR00797">
    <property type="entry name" value="matE"/>
    <property type="match status" value="1"/>
</dbReference>
<dbReference type="Gene3D" id="1.10.238.10">
    <property type="entry name" value="EF-hand"/>
    <property type="match status" value="2"/>
</dbReference>
<evidence type="ECO:0000256" key="8">
    <source>
        <dbReference type="SAM" id="MobiDB-lite"/>
    </source>
</evidence>
<evidence type="ECO:0000313" key="10">
    <source>
        <dbReference type="EMBL" id="CAD1819521.1"/>
    </source>
</evidence>
<comment type="similarity">
    <text evidence="2 7">Belongs to the multi antimicrobial extrusion (MATE) (TC 2.A.66.1) family.</text>
</comment>
<name>A0A6V7NLP5_ANACO</name>
<feature type="region of interest" description="Disordered" evidence="8">
    <location>
        <begin position="526"/>
        <end position="552"/>
    </location>
</feature>
<keyword evidence="5 7" id="KW-1133">Transmembrane helix</keyword>
<feature type="transmembrane region" description="Helical" evidence="7">
    <location>
        <begin position="370"/>
        <end position="392"/>
    </location>
</feature>
<dbReference type="InterPro" id="IPR002528">
    <property type="entry name" value="MATE_fam"/>
</dbReference>
<dbReference type="GO" id="GO:0015297">
    <property type="term" value="F:antiporter activity"/>
    <property type="evidence" value="ECO:0007669"/>
    <property type="project" value="InterPro"/>
</dbReference>
<feature type="transmembrane region" description="Helical" evidence="7">
    <location>
        <begin position="294"/>
        <end position="319"/>
    </location>
</feature>
<dbReference type="Pfam" id="PF13405">
    <property type="entry name" value="EF-hand_6"/>
    <property type="match status" value="1"/>
</dbReference>
<feature type="transmembrane region" description="Helical" evidence="7">
    <location>
        <begin position="242"/>
        <end position="264"/>
    </location>
</feature>
<feature type="transmembrane region" description="Helical" evidence="7">
    <location>
        <begin position="167"/>
        <end position="187"/>
    </location>
</feature>
<keyword evidence="6 7" id="KW-0472">Membrane</keyword>
<feature type="transmembrane region" description="Helical" evidence="7">
    <location>
        <begin position="399"/>
        <end position="420"/>
    </location>
</feature>
<dbReference type="SUPFAM" id="SSF47473">
    <property type="entry name" value="EF-hand"/>
    <property type="match status" value="1"/>
</dbReference>
<organism evidence="10">
    <name type="scientific">Ananas comosus var. bracteatus</name>
    <name type="common">red pineapple</name>
    <dbReference type="NCBI Taxonomy" id="296719"/>
    <lineage>
        <taxon>Eukaryota</taxon>
        <taxon>Viridiplantae</taxon>
        <taxon>Streptophyta</taxon>
        <taxon>Embryophyta</taxon>
        <taxon>Tracheophyta</taxon>
        <taxon>Spermatophyta</taxon>
        <taxon>Magnoliopsida</taxon>
        <taxon>Liliopsida</taxon>
        <taxon>Poales</taxon>
        <taxon>Bromeliaceae</taxon>
        <taxon>Bromelioideae</taxon>
        <taxon>Ananas</taxon>
    </lineage>
</organism>
<dbReference type="GO" id="GO:0042910">
    <property type="term" value="F:xenobiotic transmembrane transporter activity"/>
    <property type="evidence" value="ECO:0007669"/>
    <property type="project" value="InterPro"/>
</dbReference>
<proteinExistence type="inferred from homology"/>
<sequence>MDSIIGGPLGKSWDESKKIWHIALPAILTAVFQFSIGFVTTAFVGHLGEVELAAVAVVENVIESFAYGILLGMGSALETLCGQAVGSGKLQMLGIYMQRSWIICLATALILTPVYIFTPPILKFVHQTKDISEVAGRYTLWAIPQLFAYAVNFPLQKFFQSQSKVWVMTIISGVALGIHALLNWIFVTKRGYGIVSAANVGNFSWWLINLAQFIYLVSGCFKEAWGGFSMEAFKNLAAFVKLSLASAIMLCLELWYYTAVIILVGCLKNPELAIGAIAICVRVSNELGANHPKAASFSVIVTVSTSAFIGLIFMVIVIVERKQLPKFFTDIPELVREASELGYLLAATIVLNSIQPLLSGVAIGAGRQSMVAFINIACYYLIGLLIGAIFGFKLKLNALGIWVGMLIGTILQTTILFMIIARTKWHIESIGCRLPKQKNESGYGEDKLSFTQIKDQYNLTGICKLFIDPSAFYVLLLQKKLALPRERERERRERNPTSNGERRRLQTLVVLLLVEAPLRQVQLQARAPPPLRPLPRLLPTPSPRRSPAPDRLDDLRRVFRHIDRDMDGKISSSELRAFFSSVSDDAAAADDLPSVGDDLDFAGFVALMETHRGGGGGGGGGEEEEVEDLRRAFEMFEAVKGSGRITPRGVQRVLSSLGDERSFADCEAMIRAYDINGDGELDFTEFHRMMSA</sequence>
<dbReference type="CDD" id="cd00051">
    <property type="entry name" value="EFh"/>
    <property type="match status" value="1"/>
</dbReference>
<feature type="transmembrane region" description="Helical" evidence="7">
    <location>
        <begin position="340"/>
        <end position="358"/>
    </location>
</feature>
<feature type="transmembrane region" description="Helical" evidence="7">
    <location>
        <begin position="138"/>
        <end position="155"/>
    </location>
</feature>
<dbReference type="Pfam" id="PF01554">
    <property type="entry name" value="MatE"/>
    <property type="match status" value="2"/>
</dbReference>
<evidence type="ECO:0000259" key="9">
    <source>
        <dbReference type="PROSITE" id="PS50222"/>
    </source>
</evidence>
<reference evidence="10" key="1">
    <citation type="submission" date="2020-07" db="EMBL/GenBank/DDBJ databases">
        <authorList>
            <person name="Lin J."/>
        </authorList>
    </citation>
    <scope>NUCLEOTIDE SEQUENCE</scope>
</reference>
<dbReference type="InterPro" id="IPR002048">
    <property type="entry name" value="EF_hand_dom"/>
</dbReference>
<evidence type="ECO:0000256" key="2">
    <source>
        <dbReference type="ARBA" id="ARBA00010199"/>
    </source>
</evidence>
<dbReference type="InterPro" id="IPR011992">
    <property type="entry name" value="EF-hand-dom_pair"/>
</dbReference>
<evidence type="ECO:0000256" key="3">
    <source>
        <dbReference type="ARBA" id="ARBA00022692"/>
    </source>
</evidence>
<keyword evidence="3 7" id="KW-0812">Transmembrane</keyword>
<gene>
    <name evidence="10" type="ORF">CB5_LOCUS2732</name>
</gene>
<dbReference type="AlphaFoldDB" id="A0A6V7NLP5"/>
<accession>A0A6V7NLP5</accession>
<evidence type="ECO:0000256" key="1">
    <source>
        <dbReference type="ARBA" id="ARBA00004141"/>
    </source>
</evidence>
<feature type="transmembrane region" description="Helical" evidence="7">
    <location>
        <begin position="20"/>
        <end position="45"/>
    </location>
</feature>
<feature type="domain" description="EF-hand" evidence="9">
    <location>
        <begin position="550"/>
        <end position="585"/>
    </location>
</feature>
<dbReference type="InterPro" id="IPR018247">
    <property type="entry name" value="EF_Hand_1_Ca_BS"/>
</dbReference>
<dbReference type="GO" id="GO:0016020">
    <property type="term" value="C:membrane"/>
    <property type="evidence" value="ECO:0007669"/>
    <property type="project" value="UniProtKB-SubCell"/>
</dbReference>
<feature type="domain" description="EF-hand" evidence="9">
    <location>
        <begin position="661"/>
        <end position="692"/>
    </location>
</feature>
<dbReference type="EMBL" id="LR862139">
    <property type="protein sequence ID" value="CAD1819521.1"/>
    <property type="molecule type" value="Genomic_DNA"/>
</dbReference>
<dbReference type="InterPro" id="IPR045069">
    <property type="entry name" value="MATE_euk"/>
</dbReference>
<dbReference type="Pfam" id="PF13499">
    <property type="entry name" value="EF-hand_7"/>
    <property type="match status" value="1"/>
</dbReference>